<evidence type="ECO:0000256" key="2">
    <source>
        <dbReference type="SAM" id="SignalP"/>
    </source>
</evidence>
<evidence type="ECO:0000256" key="1">
    <source>
        <dbReference type="ARBA" id="ARBA00022729"/>
    </source>
</evidence>
<feature type="signal peptide" evidence="2">
    <location>
        <begin position="1"/>
        <end position="21"/>
    </location>
</feature>
<proteinExistence type="predicted"/>
<protein>
    <submittedName>
        <fullName evidence="4">DUF255 domain-containing protein</fullName>
    </submittedName>
</protein>
<feature type="domain" description="Thioredoxin" evidence="3">
    <location>
        <begin position="24"/>
        <end position="155"/>
    </location>
</feature>
<feature type="chain" id="PRO_5037626820" evidence="2">
    <location>
        <begin position="22"/>
        <end position="171"/>
    </location>
</feature>
<dbReference type="PROSITE" id="PS51257">
    <property type="entry name" value="PROKAR_LIPOPROTEIN"/>
    <property type="match status" value="1"/>
</dbReference>
<dbReference type="PANTHER" id="PTHR15337:SF11">
    <property type="entry name" value="THIOREDOXIN DOMAIN-CONTAINING PROTEIN"/>
    <property type="match status" value="1"/>
</dbReference>
<dbReference type="Pfam" id="PF03190">
    <property type="entry name" value="Thioredox_DsbH"/>
    <property type="match status" value="1"/>
</dbReference>
<keyword evidence="1 2" id="KW-0732">Signal</keyword>
<dbReference type="PANTHER" id="PTHR15337">
    <property type="entry name" value="ANTERIOR GRADIENT PROTEIN-RELATED"/>
    <property type="match status" value="1"/>
</dbReference>
<dbReference type="InterPro" id="IPR036249">
    <property type="entry name" value="Thioredoxin-like_sf"/>
</dbReference>
<comment type="caution">
    <text evidence="4">The sequence shown here is derived from an EMBL/GenBank/DDBJ whole genome shotgun (WGS) entry which is preliminary data.</text>
</comment>
<dbReference type="InterPro" id="IPR004879">
    <property type="entry name" value="Ssp411-like_TRX"/>
</dbReference>
<dbReference type="Gene3D" id="3.40.30.10">
    <property type="entry name" value="Glutaredoxin"/>
    <property type="match status" value="1"/>
</dbReference>
<dbReference type="Proteomes" id="UP000736328">
    <property type="component" value="Unassembled WGS sequence"/>
</dbReference>
<evidence type="ECO:0000313" key="4">
    <source>
        <dbReference type="EMBL" id="MBI4727862.1"/>
    </source>
</evidence>
<dbReference type="SUPFAM" id="SSF52833">
    <property type="entry name" value="Thioredoxin-like"/>
    <property type="match status" value="1"/>
</dbReference>
<name>A0A933MJ64_UNCT6</name>
<accession>A0A933MJ64</accession>
<dbReference type="InterPro" id="IPR013766">
    <property type="entry name" value="Thioredoxin_domain"/>
</dbReference>
<organism evidence="4 5">
    <name type="scientific">candidate division TA06 bacterium</name>
    <dbReference type="NCBI Taxonomy" id="2250710"/>
    <lineage>
        <taxon>Bacteria</taxon>
        <taxon>Bacteria division TA06</taxon>
    </lineage>
</organism>
<dbReference type="EMBL" id="JACQXR010000165">
    <property type="protein sequence ID" value="MBI4727862.1"/>
    <property type="molecule type" value="Genomic_DNA"/>
</dbReference>
<gene>
    <name evidence="4" type="ORF">HY768_11725</name>
</gene>
<dbReference type="AlphaFoldDB" id="A0A933MJ64"/>
<dbReference type="PROSITE" id="PS51352">
    <property type="entry name" value="THIOREDOXIN_2"/>
    <property type="match status" value="1"/>
</dbReference>
<sequence length="171" mass="18726">MKKLALLVIVSLAMLSSISCAGNKKEKPKAAAGSVAWLAWDQAMAAAQSEGKFIAVDVYTDWCKWCKVMDEKTYADPAVTGLMKESFVAVKLNAESANPVNFQGKTYTEMDLARSFNISGYPTTMFLASDGTVLETIPGYIEAPVFKNILDYFASNSYKNTNLDQYLSGKQ</sequence>
<reference evidence="4" key="1">
    <citation type="submission" date="2020-07" db="EMBL/GenBank/DDBJ databases">
        <title>Huge and variable diversity of episymbiotic CPR bacteria and DPANN archaea in groundwater ecosystems.</title>
        <authorList>
            <person name="He C.Y."/>
            <person name="Keren R."/>
            <person name="Whittaker M."/>
            <person name="Farag I.F."/>
            <person name="Doudna J."/>
            <person name="Cate J.H.D."/>
            <person name="Banfield J.F."/>
        </authorList>
    </citation>
    <scope>NUCLEOTIDE SEQUENCE</scope>
    <source>
        <strain evidence="4">NC_groundwater_1520_Pr4_B-0.1um_53_5</strain>
    </source>
</reference>
<evidence type="ECO:0000313" key="5">
    <source>
        <dbReference type="Proteomes" id="UP000736328"/>
    </source>
</evidence>
<evidence type="ECO:0000259" key="3">
    <source>
        <dbReference type="PROSITE" id="PS51352"/>
    </source>
</evidence>
<dbReference type="InterPro" id="IPR051099">
    <property type="entry name" value="AGR/TXD"/>
</dbReference>